<dbReference type="PANTHER" id="PTHR39425:SF1">
    <property type="entry name" value="CYTOCHROME C7-LIKE DOMAIN-CONTAINING PROTEIN"/>
    <property type="match status" value="1"/>
</dbReference>
<keyword evidence="1" id="KW-1133">Transmembrane helix</keyword>
<feature type="domain" description="Cytochrome c7-like" evidence="2">
    <location>
        <begin position="126"/>
        <end position="215"/>
    </location>
</feature>
<dbReference type="EMBL" id="JPMI01000175">
    <property type="protein sequence ID" value="KFA90834.1"/>
    <property type="molecule type" value="Genomic_DNA"/>
</dbReference>
<keyword evidence="1" id="KW-0812">Transmembrane</keyword>
<dbReference type="Proteomes" id="UP000028547">
    <property type="component" value="Unassembled WGS sequence"/>
</dbReference>
<dbReference type="InterPro" id="IPR036280">
    <property type="entry name" value="Multihaem_cyt_sf"/>
</dbReference>
<evidence type="ECO:0000259" key="2">
    <source>
        <dbReference type="Pfam" id="PF14522"/>
    </source>
</evidence>
<reference evidence="3 4" key="1">
    <citation type="submission" date="2014-07" db="EMBL/GenBank/DDBJ databases">
        <title>Draft Genome Sequence of Gephyronic Acid Producer, Cystobacter violaceus Strain Cb vi76.</title>
        <authorList>
            <person name="Stevens D.C."/>
            <person name="Young J."/>
            <person name="Carmichael R."/>
            <person name="Tan J."/>
            <person name="Taylor R.E."/>
        </authorList>
    </citation>
    <scope>NUCLEOTIDE SEQUENCE [LARGE SCALE GENOMIC DNA]</scope>
    <source>
        <strain evidence="3 4">Cb vi76</strain>
    </source>
</reference>
<evidence type="ECO:0000313" key="3">
    <source>
        <dbReference type="EMBL" id="KFA90834.1"/>
    </source>
</evidence>
<dbReference type="AlphaFoldDB" id="A0A084SQU9"/>
<name>A0A084SQU9_9BACT</name>
<evidence type="ECO:0000313" key="4">
    <source>
        <dbReference type="Proteomes" id="UP000028547"/>
    </source>
</evidence>
<dbReference type="PANTHER" id="PTHR39425">
    <property type="entry name" value="LIPOPROTEIN CYTOCHROME C"/>
    <property type="match status" value="1"/>
</dbReference>
<dbReference type="SUPFAM" id="SSF48695">
    <property type="entry name" value="Multiheme cytochromes"/>
    <property type="match status" value="1"/>
</dbReference>
<protein>
    <submittedName>
        <fullName evidence="3">Cytochrome C</fullName>
    </submittedName>
</protein>
<dbReference type="Pfam" id="PF14522">
    <property type="entry name" value="Cytochrome_C7"/>
    <property type="match status" value="1"/>
</dbReference>
<dbReference type="Gene3D" id="3.90.10.10">
    <property type="entry name" value="Cytochrome C3"/>
    <property type="match status" value="2"/>
</dbReference>
<organism evidence="3 4">
    <name type="scientific">Archangium violaceum Cb vi76</name>
    <dbReference type="NCBI Taxonomy" id="1406225"/>
    <lineage>
        <taxon>Bacteria</taxon>
        <taxon>Pseudomonadati</taxon>
        <taxon>Myxococcota</taxon>
        <taxon>Myxococcia</taxon>
        <taxon>Myxococcales</taxon>
        <taxon>Cystobacterineae</taxon>
        <taxon>Archangiaceae</taxon>
        <taxon>Archangium</taxon>
    </lineage>
</organism>
<dbReference type="CDD" id="cd08168">
    <property type="entry name" value="Cytochrom_C3"/>
    <property type="match status" value="1"/>
</dbReference>
<dbReference type="InterPro" id="IPR029467">
    <property type="entry name" value="Cyt_c7-like"/>
</dbReference>
<evidence type="ECO:0000256" key="1">
    <source>
        <dbReference type="SAM" id="Phobius"/>
    </source>
</evidence>
<gene>
    <name evidence="3" type="ORF">Q664_25960</name>
</gene>
<keyword evidence="1" id="KW-0472">Membrane</keyword>
<proteinExistence type="predicted"/>
<dbReference type="RefSeq" id="WP_043400902.1">
    <property type="nucleotide sequence ID" value="NZ_JPMI01000175.1"/>
</dbReference>
<accession>A0A084SQU9</accession>
<feature type="transmembrane region" description="Helical" evidence="1">
    <location>
        <begin position="12"/>
        <end position="35"/>
    </location>
</feature>
<sequence>MAWIFTPRANTVARVVAAGLLTTPALGVLGLWAYARSPLAQNLRQPVPQPVQFDHRHHAGDEAIDCRYCHSTVEVSSSAGYPSQATCLGCHAQVWNQSPLLEPVRQAYFADRPIPWSRVHDLPDFVYFNHAIHVSKGVGCVTCHGRVDLMPSIQQAQPLSMGWCLDCHRNPAPNLRPLEAITSMRWRPGPGDPRPEELARRYDVQPRTHCTTCHR</sequence>
<comment type="caution">
    <text evidence="3">The sequence shown here is derived from an EMBL/GenBank/DDBJ whole genome shotgun (WGS) entry which is preliminary data.</text>
</comment>